<feature type="region of interest" description="Disordered" evidence="8">
    <location>
        <begin position="722"/>
        <end position="746"/>
    </location>
</feature>
<keyword evidence="11" id="KW-0808">Transferase</keyword>
<dbReference type="PANTHER" id="PTHR44329:SF214">
    <property type="entry name" value="PROTEIN KINASE DOMAIN-CONTAINING PROTEIN"/>
    <property type="match status" value="1"/>
</dbReference>
<dbReference type="Proteomes" id="UP000807306">
    <property type="component" value="Unassembled WGS sequence"/>
</dbReference>
<feature type="compositionally biased region" description="Polar residues" evidence="8">
    <location>
        <begin position="538"/>
        <end position="551"/>
    </location>
</feature>
<gene>
    <name evidence="11" type="ORF">CPB83DRAFT_787230</name>
</gene>
<evidence type="ECO:0000256" key="3">
    <source>
        <dbReference type="ARBA" id="ARBA00012406"/>
    </source>
</evidence>
<proteinExistence type="inferred from homology"/>
<dbReference type="SUPFAM" id="SSF50044">
    <property type="entry name" value="SH3-domain"/>
    <property type="match status" value="2"/>
</dbReference>
<sequence>MAPKATDIVAVCLNLTPVSALRAAFVVFKLVWEGAQAALPVKQQLTILTEAIAHLLQILDGEYRAEKLSESKSGKELGSLQTYLYDISAFVKAQNSNGLLKIIYHQNDSGHTIRQFHRRLIALGHSFNVTLPDRIHDWQTRQDEAKKQDQETLDKRLTSLEGNRKQLLDTLTNQHTTVVAMMISLQKSLDKQVVALNARHRRFLRHSLTVLETSSPEQDSMPLEDWFITSFEVEYDDPMSSGEFFQVKKGYWNKSPVAIKVLRATDDSTPSLTSVQREVKTWTNLRHQNVLRIFGANAFDAPPFIVMPYLRNGNALNYIQNHPDCDRVKILYHVAQGLKHLHSHGVTHGDLKGLNVLIDDNENGVVCDYGLSRLKVDAKSHSSKGVDPILVLGGWHWMSPERLLGGMLKKPVDVYAFGMVIWELFMCKVPLGHLSYSELCDLVVNNEVRPQRPEPEDAPDLSDYLWNISVKCWRHEAKLRPDAFRIADEMELCYHAPRASEGRQTKRSSGPIQENLDPPPLFGEEPPGHPRSRRRHQSVATTSTSNLSVPNRAQDIEAISLISRTTATSRRTSSISSPSEINEMPSNLHPFPARENRSHARLTPLRPTWAYDPSHSSRAASEVNIASSPTLGPATGSPIDQLPTQVKTLVDFNPPHVDAEELVFKTGEMLEVLDDKGKWWMCRKADGSRGIVLKSHVTPVQKSTVTRSNSFLRLRRPSNWSFGLKRKGSQSASSRETPTPFPITQQSVSAAPPLDTLSISNSPAISTANLSVTQPKFNDQSAVIFQAMAKFNYKSQTSGELSFYKGEILDILDIEMKWWVARKIDGTVGILPYNFVQVIR</sequence>
<dbReference type="CDD" id="cd21037">
    <property type="entry name" value="MLKL_NTD"/>
    <property type="match status" value="1"/>
</dbReference>
<dbReference type="InterPro" id="IPR036028">
    <property type="entry name" value="SH3-like_dom_sf"/>
</dbReference>
<dbReference type="Pfam" id="PF07714">
    <property type="entry name" value="PK_Tyr_Ser-Thr"/>
    <property type="match status" value="1"/>
</dbReference>
<feature type="region of interest" description="Disordered" evidence="8">
    <location>
        <begin position="566"/>
        <end position="594"/>
    </location>
</feature>
<dbReference type="GO" id="GO:0005524">
    <property type="term" value="F:ATP binding"/>
    <property type="evidence" value="ECO:0007669"/>
    <property type="project" value="InterPro"/>
</dbReference>
<evidence type="ECO:0000256" key="4">
    <source>
        <dbReference type="ARBA" id="ARBA00022443"/>
    </source>
</evidence>
<feature type="domain" description="Protein kinase" evidence="10">
    <location>
        <begin position="233"/>
        <end position="492"/>
    </location>
</feature>
<comment type="catalytic activity">
    <reaction evidence="5">
        <text>L-threonyl-[protein] + ATP = O-phospho-L-threonyl-[protein] + ADP + H(+)</text>
        <dbReference type="Rhea" id="RHEA:46608"/>
        <dbReference type="Rhea" id="RHEA-COMP:11060"/>
        <dbReference type="Rhea" id="RHEA-COMP:11605"/>
        <dbReference type="ChEBI" id="CHEBI:15378"/>
        <dbReference type="ChEBI" id="CHEBI:30013"/>
        <dbReference type="ChEBI" id="CHEBI:30616"/>
        <dbReference type="ChEBI" id="CHEBI:61977"/>
        <dbReference type="ChEBI" id="CHEBI:456216"/>
        <dbReference type="EC" id="2.7.11.25"/>
    </reaction>
</comment>
<evidence type="ECO:0000256" key="2">
    <source>
        <dbReference type="ARBA" id="ARBA00006529"/>
    </source>
</evidence>
<feature type="domain" description="SH3" evidence="9">
    <location>
        <begin position="641"/>
        <end position="702"/>
    </location>
</feature>
<keyword evidence="12" id="KW-1185">Reference proteome</keyword>
<dbReference type="GO" id="GO:0004709">
    <property type="term" value="F:MAP kinase kinase kinase activity"/>
    <property type="evidence" value="ECO:0007669"/>
    <property type="project" value="UniProtKB-EC"/>
</dbReference>
<feature type="domain" description="SH3" evidence="9">
    <location>
        <begin position="782"/>
        <end position="840"/>
    </location>
</feature>
<dbReference type="AlphaFoldDB" id="A0A9P6ELC6"/>
<dbReference type="SUPFAM" id="SSF56112">
    <property type="entry name" value="Protein kinase-like (PK-like)"/>
    <property type="match status" value="1"/>
</dbReference>
<feature type="region of interest" description="Disordered" evidence="8">
    <location>
        <begin position="499"/>
        <end position="552"/>
    </location>
</feature>
<evidence type="ECO:0000256" key="5">
    <source>
        <dbReference type="ARBA" id="ARBA00047559"/>
    </source>
</evidence>
<organism evidence="11 12">
    <name type="scientific">Crepidotus variabilis</name>
    <dbReference type="NCBI Taxonomy" id="179855"/>
    <lineage>
        <taxon>Eukaryota</taxon>
        <taxon>Fungi</taxon>
        <taxon>Dikarya</taxon>
        <taxon>Basidiomycota</taxon>
        <taxon>Agaricomycotina</taxon>
        <taxon>Agaricomycetes</taxon>
        <taxon>Agaricomycetidae</taxon>
        <taxon>Agaricales</taxon>
        <taxon>Agaricineae</taxon>
        <taxon>Crepidotaceae</taxon>
        <taxon>Crepidotus</taxon>
    </lineage>
</organism>
<dbReference type="InterPro" id="IPR000719">
    <property type="entry name" value="Prot_kinase_dom"/>
</dbReference>
<dbReference type="SMART" id="SM00326">
    <property type="entry name" value="SH3"/>
    <property type="match status" value="2"/>
</dbReference>
<dbReference type="Pfam" id="PF00018">
    <property type="entry name" value="SH3_1"/>
    <property type="match status" value="2"/>
</dbReference>
<dbReference type="EC" id="2.7.11.25" evidence="3"/>
<comment type="cofactor">
    <cofactor evidence="1">
        <name>Mg(2+)</name>
        <dbReference type="ChEBI" id="CHEBI:18420"/>
    </cofactor>
</comment>
<dbReference type="PANTHER" id="PTHR44329">
    <property type="entry name" value="SERINE/THREONINE-PROTEIN KINASE TNNI3K-RELATED"/>
    <property type="match status" value="1"/>
</dbReference>
<evidence type="ECO:0000256" key="1">
    <source>
        <dbReference type="ARBA" id="ARBA00001946"/>
    </source>
</evidence>
<dbReference type="PROSITE" id="PS50011">
    <property type="entry name" value="PROTEIN_KINASE_DOM"/>
    <property type="match status" value="1"/>
</dbReference>
<reference evidence="11" key="1">
    <citation type="submission" date="2020-11" db="EMBL/GenBank/DDBJ databases">
        <authorList>
            <consortium name="DOE Joint Genome Institute"/>
            <person name="Ahrendt S."/>
            <person name="Riley R."/>
            <person name="Andreopoulos W."/>
            <person name="Labutti K."/>
            <person name="Pangilinan J."/>
            <person name="Ruiz-Duenas F.J."/>
            <person name="Barrasa J.M."/>
            <person name="Sanchez-Garcia M."/>
            <person name="Camarero S."/>
            <person name="Miyauchi S."/>
            <person name="Serrano A."/>
            <person name="Linde D."/>
            <person name="Babiker R."/>
            <person name="Drula E."/>
            <person name="Ayuso-Fernandez I."/>
            <person name="Pacheco R."/>
            <person name="Padilla G."/>
            <person name="Ferreira P."/>
            <person name="Barriuso J."/>
            <person name="Kellner H."/>
            <person name="Castanera R."/>
            <person name="Alfaro M."/>
            <person name="Ramirez L."/>
            <person name="Pisabarro A.G."/>
            <person name="Kuo A."/>
            <person name="Tritt A."/>
            <person name="Lipzen A."/>
            <person name="He G."/>
            <person name="Yan M."/>
            <person name="Ng V."/>
            <person name="Cullen D."/>
            <person name="Martin F."/>
            <person name="Rosso M.-N."/>
            <person name="Henrissat B."/>
            <person name="Hibbett D."/>
            <person name="Martinez A.T."/>
            <person name="Grigoriev I.V."/>
        </authorList>
    </citation>
    <scope>NUCLEOTIDE SEQUENCE</scope>
    <source>
        <strain evidence="11">CBS 506.95</strain>
    </source>
</reference>
<name>A0A9P6ELC6_9AGAR</name>
<comment type="catalytic activity">
    <reaction evidence="6">
        <text>L-seryl-[protein] + ATP = O-phospho-L-seryl-[protein] + ADP + H(+)</text>
        <dbReference type="Rhea" id="RHEA:17989"/>
        <dbReference type="Rhea" id="RHEA-COMP:9863"/>
        <dbReference type="Rhea" id="RHEA-COMP:11604"/>
        <dbReference type="ChEBI" id="CHEBI:15378"/>
        <dbReference type="ChEBI" id="CHEBI:29999"/>
        <dbReference type="ChEBI" id="CHEBI:30616"/>
        <dbReference type="ChEBI" id="CHEBI:83421"/>
        <dbReference type="ChEBI" id="CHEBI:456216"/>
        <dbReference type="EC" id="2.7.11.25"/>
    </reaction>
</comment>
<comment type="caution">
    <text evidence="11">The sequence shown here is derived from an EMBL/GenBank/DDBJ whole genome shotgun (WGS) entry which is preliminary data.</text>
</comment>
<dbReference type="InterPro" id="IPR059179">
    <property type="entry name" value="MLKL-like_MCAfunc"/>
</dbReference>
<keyword evidence="11" id="KW-0418">Kinase</keyword>
<evidence type="ECO:0000313" key="11">
    <source>
        <dbReference type="EMBL" id="KAF9531187.1"/>
    </source>
</evidence>
<dbReference type="InterPro" id="IPR051681">
    <property type="entry name" value="Ser/Thr_Kinases-Pseudokinases"/>
</dbReference>
<evidence type="ECO:0000259" key="10">
    <source>
        <dbReference type="PROSITE" id="PS50011"/>
    </source>
</evidence>
<dbReference type="InterPro" id="IPR001452">
    <property type="entry name" value="SH3_domain"/>
</dbReference>
<dbReference type="InterPro" id="IPR011009">
    <property type="entry name" value="Kinase-like_dom_sf"/>
</dbReference>
<dbReference type="Gene3D" id="1.10.510.10">
    <property type="entry name" value="Transferase(Phosphotransferase) domain 1"/>
    <property type="match status" value="1"/>
</dbReference>
<comment type="similarity">
    <text evidence="2">Belongs to the protein kinase superfamily. STE Ser/Thr protein kinase family. MAP kinase kinase kinase subfamily.</text>
</comment>
<evidence type="ECO:0000256" key="6">
    <source>
        <dbReference type="ARBA" id="ARBA00048329"/>
    </source>
</evidence>
<evidence type="ECO:0000259" key="9">
    <source>
        <dbReference type="PROSITE" id="PS50002"/>
    </source>
</evidence>
<dbReference type="SMART" id="SM00220">
    <property type="entry name" value="S_TKc"/>
    <property type="match status" value="1"/>
</dbReference>
<dbReference type="OrthoDB" id="10261027at2759"/>
<dbReference type="PROSITE" id="PS00108">
    <property type="entry name" value="PROTEIN_KINASE_ST"/>
    <property type="match status" value="1"/>
</dbReference>
<evidence type="ECO:0000313" key="12">
    <source>
        <dbReference type="Proteomes" id="UP000807306"/>
    </source>
</evidence>
<feature type="compositionally biased region" description="Low complexity" evidence="8">
    <location>
        <begin position="566"/>
        <end position="579"/>
    </location>
</feature>
<accession>A0A9P6ELC6</accession>
<keyword evidence="4 7" id="KW-0728">SH3 domain</keyword>
<evidence type="ECO:0000256" key="8">
    <source>
        <dbReference type="SAM" id="MobiDB-lite"/>
    </source>
</evidence>
<dbReference type="Gene3D" id="2.30.30.40">
    <property type="entry name" value="SH3 Domains"/>
    <property type="match status" value="2"/>
</dbReference>
<dbReference type="PROSITE" id="PS50002">
    <property type="entry name" value="SH3"/>
    <property type="match status" value="2"/>
</dbReference>
<evidence type="ECO:0000256" key="7">
    <source>
        <dbReference type="PROSITE-ProRule" id="PRU00192"/>
    </source>
</evidence>
<feature type="compositionally biased region" description="Polar residues" evidence="8">
    <location>
        <begin position="729"/>
        <end position="746"/>
    </location>
</feature>
<protein>
    <recommendedName>
        <fullName evidence="3">mitogen-activated protein kinase kinase kinase</fullName>
        <ecNumber evidence="3">2.7.11.25</ecNumber>
    </recommendedName>
</protein>
<dbReference type="InterPro" id="IPR001245">
    <property type="entry name" value="Ser-Thr/Tyr_kinase_cat_dom"/>
</dbReference>
<dbReference type="EMBL" id="MU157836">
    <property type="protein sequence ID" value="KAF9531187.1"/>
    <property type="molecule type" value="Genomic_DNA"/>
</dbReference>
<dbReference type="InterPro" id="IPR008271">
    <property type="entry name" value="Ser/Thr_kinase_AS"/>
</dbReference>